<evidence type="ECO:0000259" key="2">
    <source>
        <dbReference type="SMART" id="SM00460"/>
    </source>
</evidence>
<keyword evidence="1" id="KW-0472">Membrane</keyword>
<feature type="transmembrane region" description="Helical" evidence="1">
    <location>
        <begin position="123"/>
        <end position="141"/>
    </location>
</feature>
<feature type="transmembrane region" description="Helical" evidence="1">
    <location>
        <begin position="71"/>
        <end position="91"/>
    </location>
</feature>
<dbReference type="PANTHER" id="PTHR42736:SF1">
    <property type="entry name" value="PROTEIN-GLUTAMINE GAMMA-GLUTAMYLTRANSFERASE"/>
    <property type="match status" value="1"/>
</dbReference>
<dbReference type="Proteomes" id="UP001060261">
    <property type="component" value="Chromosome"/>
</dbReference>
<organism evidence="3 4">
    <name type="scientific">Deinococcus rubellus</name>
    <dbReference type="NCBI Taxonomy" id="1889240"/>
    <lineage>
        <taxon>Bacteria</taxon>
        <taxon>Thermotogati</taxon>
        <taxon>Deinococcota</taxon>
        <taxon>Deinococci</taxon>
        <taxon>Deinococcales</taxon>
        <taxon>Deinococcaceae</taxon>
        <taxon>Deinococcus</taxon>
    </lineage>
</organism>
<dbReference type="Pfam" id="PF13559">
    <property type="entry name" value="DUF4129"/>
    <property type="match status" value="1"/>
</dbReference>
<dbReference type="EMBL" id="CP104213">
    <property type="protein sequence ID" value="UWX64252.1"/>
    <property type="molecule type" value="Genomic_DNA"/>
</dbReference>
<evidence type="ECO:0000256" key="1">
    <source>
        <dbReference type="SAM" id="Phobius"/>
    </source>
</evidence>
<keyword evidence="1" id="KW-0812">Transmembrane</keyword>
<dbReference type="Gene3D" id="3.10.620.30">
    <property type="match status" value="1"/>
</dbReference>
<feature type="transmembrane region" description="Helical" evidence="1">
    <location>
        <begin position="147"/>
        <end position="165"/>
    </location>
</feature>
<dbReference type="RefSeq" id="WP_260560527.1">
    <property type="nucleotide sequence ID" value="NZ_BAABEC010000077.1"/>
</dbReference>
<dbReference type="InterPro" id="IPR021878">
    <property type="entry name" value="TgpA_N"/>
</dbReference>
<evidence type="ECO:0000313" key="4">
    <source>
        <dbReference type="Proteomes" id="UP001060261"/>
    </source>
</evidence>
<reference evidence="3" key="1">
    <citation type="submission" date="2022-09" db="EMBL/GenBank/DDBJ databases">
        <title>genome sequence of Deinococcus rubellus.</title>
        <authorList>
            <person name="Srinivasan S."/>
        </authorList>
    </citation>
    <scope>NUCLEOTIDE SEQUENCE</scope>
    <source>
        <strain evidence="3">Ant6</strain>
    </source>
</reference>
<dbReference type="PANTHER" id="PTHR42736">
    <property type="entry name" value="PROTEIN-GLUTAMINE GAMMA-GLUTAMYLTRANSFERASE"/>
    <property type="match status" value="1"/>
</dbReference>
<evidence type="ECO:0000313" key="3">
    <source>
        <dbReference type="EMBL" id="UWX64252.1"/>
    </source>
</evidence>
<accession>A0ABY5YIT1</accession>
<dbReference type="SUPFAM" id="SSF54001">
    <property type="entry name" value="Cysteine proteinases"/>
    <property type="match status" value="1"/>
</dbReference>
<gene>
    <name evidence="3" type="ORF">N0D28_00815</name>
</gene>
<sequence length="671" mass="72222">MTFSVQLPRNRAAQPSAPAPLPLPALLAMLAALTLCSLPYVTRLPWWASLLTALLLAYRVGVALKRVPGLPVLAQSLLLLLIALTAGWGLLAAFDTLLGRDGGTAILVVLIALKAVETRSGRDIQTLALLGFFLTVTHFFYAQDTLTAVHALLSVTGLCAALTLWERPGGFAGGLSGAPAAATFGSALAHSVPLLRSSGGVLLRALPLAAALFVLFPRPDSPLWQMPVSGSSSASGLSDTVNPGGISSLALSDEVAFRAQFDGSAPPADQLYWRGPVMEFFDGETWRLGGSPRQLPDVTLRGPVRTYTLTVEPHQRAWVLALDAPASLPDGTFITQNLQVIKPSRIGARTRFKLSAATDYSYGINADPAWLMRNLQLPERSNPRLRDLARSWLNLPPAERVQAGLKVFRQGDFAYTLNPPTLPTVNGMDAFVFGTKRGFCEHYASAYAIMMRAAGVPARVVTGYQGAEANGNYLIVRQANAHAWTEVWLAGQGWLRVDPTATVSPDRIEQGVSALKGAPGLAAGQGGLLSGLSLRLDALQNLWNTWVIGYDGAQQRQLFAKLGLGQLGDWRLTLFGTAVIGLAFVPLLLRRRPPTEPLAAAYALLARRLGLPREPHEPGSAYAERAAGQHPRQSGRIHELIGEYQRLRYGTEPTAEQVRAFVQAVRSFRVR</sequence>
<dbReference type="Pfam" id="PF11992">
    <property type="entry name" value="TgpA_N"/>
    <property type="match status" value="1"/>
</dbReference>
<feature type="transmembrane region" description="Helical" evidence="1">
    <location>
        <begin position="46"/>
        <end position="64"/>
    </location>
</feature>
<dbReference type="Pfam" id="PF01841">
    <property type="entry name" value="Transglut_core"/>
    <property type="match status" value="1"/>
</dbReference>
<feature type="domain" description="Transglutaminase-like" evidence="2">
    <location>
        <begin position="432"/>
        <end position="501"/>
    </location>
</feature>
<dbReference type="InterPro" id="IPR002931">
    <property type="entry name" value="Transglutaminase-like"/>
</dbReference>
<feature type="transmembrane region" description="Helical" evidence="1">
    <location>
        <begin position="21"/>
        <end position="40"/>
    </location>
</feature>
<name>A0ABY5YIT1_9DEIO</name>
<dbReference type="InterPro" id="IPR052901">
    <property type="entry name" value="Bact_TGase-like"/>
</dbReference>
<proteinExistence type="predicted"/>
<keyword evidence="1" id="KW-1133">Transmembrane helix</keyword>
<dbReference type="InterPro" id="IPR025403">
    <property type="entry name" value="TgpA-like_C"/>
</dbReference>
<protein>
    <submittedName>
        <fullName evidence="3">DUF3488 and transglutaminase-like domain-containing protein</fullName>
    </submittedName>
</protein>
<dbReference type="InterPro" id="IPR038765">
    <property type="entry name" value="Papain-like_cys_pep_sf"/>
</dbReference>
<keyword evidence="4" id="KW-1185">Reference proteome</keyword>
<dbReference type="SMART" id="SM00460">
    <property type="entry name" value="TGc"/>
    <property type="match status" value="1"/>
</dbReference>
<feature type="transmembrane region" description="Helical" evidence="1">
    <location>
        <begin position="570"/>
        <end position="589"/>
    </location>
</feature>